<dbReference type="EMBL" id="NVQC01000022">
    <property type="protein sequence ID" value="PTL35568.1"/>
    <property type="molecule type" value="Genomic_DNA"/>
</dbReference>
<dbReference type="SMART" id="SM00382">
    <property type="entry name" value="AAA"/>
    <property type="match status" value="1"/>
</dbReference>
<comment type="caution">
    <text evidence="10">The sequence shown here is derived from an EMBL/GenBank/DDBJ whole genome shotgun (WGS) entry which is preliminary data.</text>
</comment>
<dbReference type="CDD" id="cd00156">
    <property type="entry name" value="REC"/>
    <property type="match status" value="1"/>
</dbReference>
<reference evidence="11" key="2">
    <citation type="journal article" date="2018" name="Environ. Microbiol.">
        <title>Bloom of a denitrifying methanotroph, 'Candidatus Methylomirabilis limnetica', in a deep stratified lake.</title>
        <authorList>
            <person name="Graf J.S."/>
            <person name="Mayr M.J."/>
            <person name="Marchant H.K."/>
            <person name="Tienken D."/>
            <person name="Hach P.F."/>
            <person name="Brand A."/>
            <person name="Schubert C.J."/>
            <person name="Kuypers M.M."/>
            <person name="Milucka J."/>
        </authorList>
    </citation>
    <scope>NUCLEOTIDE SEQUENCE [LARGE SCALE GENOMIC DNA]</scope>
    <source>
        <strain evidence="11">Zug</strain>
    </source>
</reference>
<dbReference type="InterPro" id="IPR001789">
    <property type="entry name" value="Sig_transdc_resp-reg_receiver"/>
</dbReference>
<dbReference type="SUPFAM" id="SSF52172">
    <property type="entry name" value="CheY-like"/>
    <property type="match status" value="1"/>
</dbReference>
<evidence type="ECO:0000256" key="5">
    <source>
        <dbReference type="ARBA" id="ARBA00023159"/>
    </source>
</evidence>
<dbReference type="InterPro" id="IPR027417">
    <property type="entry name" value="P-loop_NTPase"/>
</dbReference>
<dbReference type="InterPro" id="IPR003593">
    <property type="entry name" value="AAA+_ATPase"/>
</dbReference>
<dbReference type="GO" id="GO:0006355">
    <property type="term" value="P:regulation of DNA-templated transcription"/>
    <property type="evidence" value="ECO:0007669"/>
    <property type="project" value="InterPro"/>
</dbReference>
<feature type="modified residue" description="4-aspartylphosphate" evidence="7">
    <location>
        <position position="54"/>
    </location>
</feature>
<dbReference type="RefSeq" id="WP_107562200.1">
    <property type="nucleotide sequence ID" value="NZ_NVQC01000022.1"/>
</dbReference>
<dbReference type="Gene3D" id="1.10.10.60">
    <property type="entry name" value="Homeodomain-like"/>
    <property type="match status" value="1"/>
</dbReference>
<keyword evidence="2" id="KW-0067">ATP-binding</keyword>
<evidence type="ECO:0000256" key="4">
    <source>
        <dbReference type="ARBA" id="ARBA00023125"/>
    </source>
</evidence>
<dbReference type="SMART" id="SM00448">
    <property type="entry name" value="REC"/>
    <property type="match status" value="1"/>
</dbReference>
<evidence type="ECO:0000313" key="11">
    <source>
        <dbReference type="Proteomes" id="UP000241436"/>
    </source>
</evidence>
<evidence type="ECO:0000256" key="6">
    <source>
        <dbReference type="ARBA" id="ARBA00023163"/>
    </source>
</evidence>
<accession>A0A2T4TWT2</accession>
<evidence type="ECO:0000259" key="8">
    <source>
        <dbReference type="PROSITE" id="PS50045"/>
    </source>
</evidence>
<dbReference type="InterPro" id="IPR011006">
    <property type="entry name" value="CheY-like_superfamily"/>
</dbReference>
<dbReference type="InterPro" id="IPR002078">
    <property type="entry name" value="Sigma_54_int"/>
</dbReference>
<keyword evidence="3" id="KW-0805">Transcription regulation</keyword>
<organism evidence="10 11">
    <name type="scientific">Candidatus Methylomirabilis limnetica</name>
    <dbReference type="NCBI Taxonomy" id="2033718"/>
    <lineage>
        <taxon>Bacteria</taxon>
        <taxon>Candidatus Methylomirabilota</taxon>
        <taxon>Candidatus Methylomirabilia</taxon>
        <taxon>Candidatus Methylomirabilales</taxon>
        <taxon>Candidatus Methylomirabilaceae</taxon>
        <taxon>Candidatus Methylomirabilis</taxon>
    </lineage>
</organism>
<dbReference type="Gene3D" id="3.40.50.300">
    <property type="entry name" value="P-loop containing nucleotide triphosphate hydrolases"/>
    <property type="match status" value="1"/>
</dbReference>
<evidence type="ECO:0000313" key="10">
    <source>
        <dbReference type="EMBL" id="PTL35568.1"/>
    </source>
</evidence>
<dbReference type="Pfam" id="PF00158">
    <property type="entry name" value="Sigma54_activat"/>
    <property type="match status" value="1"/>
</dbReference>
<dbReference type="FunFam" id="3.40.50.300:FF:000006">
    <property type="entry name" value="DNA-binding transcriptional regulator NtrC"/>
    <property type="match status" value="1"/>
</dbReference>
<gene>
    <name evidence="10" type="ORF">CLG94_07250</name>
</gene>
<dbReference type="PROSITE" id="PS00676">
    <property type="entry name" value="SIGMA54_INTERACT_2"/>
    <property type="match status" value="1"/>
</dbReference>
<feature type="domain" description="Response regulatory" evidence="9">
    <location>
        <begin position="5"/>
        <end position="119"/>
    </location>
</feature>
<evidence type="ECO:0000256" key="2">
    <source>
        <dbReference type="ARBA" id="ARBA00022840"/>
    </source>
</evidence>
<dbReference type="Pfam" id="PF25601">
    <property type="entry name" value="AAA_lid_14"/>
    <property type="match status" value="1"/>
</dbReference>
<dbReference type="CDD" id="cd00009">
    <property type="entry name" value="AAA"/>
    <property type="match status" value="1"/>
</dbReference>
<dbReference type="PANTHER" id="PTHR32071">
    <property type="entry name" value="TRANSCRIPTIONAL REGULATORY PROTEIN"/>
    <property type="match status" value="1"/>
</dbReference>
<dbReference type="GO" id="GO:0005524">
    <property type="term" value="F:ATP binding"/>
    <property type="evidence" value="ECO:0007669"/>
    <property type="project" value="UniProtKB-KW"/>
</dbReference>
<dbReference type="OrthoDB" id="9763792at2"/>
<dbReference type="Pfam" id="PF00072">
    <property type="entry name" value="Response_reg"/>
    <property type="match status" value="1"/>
</dbReference>
<name>A0A2T4TWT2_9BACT</name>
<protein>
    <submittedName>
        <fullName evidence="10">Transcriptional regulator</fullName>
    </submittedName>
</protein>
<keyword evidence="7" id="KW-0597">Phosphoprotein</keyword>
<proteinExistence type="predicted"/>
<keyword evidence="1" id="KW-0547">Nucleotide-binding</keyword>
<dbReference type="InterPro" id="IPR002197">
    <property type="entry name" value="HTH_Fis"/>
</dbReference>
<evidence type="ECO:0000256" key="3">
    <source>
        <dbReference type="ARBA" id="ARBA00023015"/>
    </source>
</evidence>
<dbReference type="PRINTS" id="PR01590">
    <property type="entry name" value="HTHFIS"/>
</dbReference>
<feature type="domain" description="Sigma-54 factor interaction" evidence="8">
    <location>
        <begin position="144"/>
        <end position="373"/>
    </location>
</feature>
<evidence type="ECO:0000256" key="1">
    <source>
        <dbReference type="ARBA" id="ARBA00022741"/>
    </source>
</evidence>
<dbReference type="FunFam" id="1.10.8.60:FF:000014">
    <property type="entry name" value="DNA-binding transcriptional regulator NtrC"/>
    <property type="match status" value="1"/>
</dbReference>
<dbReference type="InterPro" id="IPR058031">
    <property type="entry name" value="AAA_lid_NorR"/>
</dbReference>
<keyword evidence="4" id="KW-0238">DNA-binding</keyword>
<dbReference type="AlphaFoldDB" id="A0A2T4TWT2"/>
<dbReference type="GO" id="GO:0000160">
    <property type="term" value="P:phosphorelay signal transduction system"/>
    <property type="evidence" value="ECO:0007669"/>
    <property type="project" value="InterPro"/>
</dbReference>
<keyword evidence="11" id="KW-1185">Reference proteome</keyword>
<dbReference type="SUPFAM" id="SSF46689">
    <property type="entry name" value="Homeodomain-like"/>
    <property type="match status" value="1"/>
</dbReference>
<dbReference type="PROSITE" id="PS50045">
    <property type="entry name" value="SIGMA54_INTERACT_4"/>
    <property type="match status" value="1"/>
</dbReference>
<dbReference type="Gene3D" id="3.40.50.2300">
    <property type="match status" value="1"/>
</dbReference>
<dbReference type="Pfam" id="PF02954">
    <property type="entry name" value="HTH_8"/>
    <property type="match status" value="1"/>
</dbReference>
<dbReference type="Gene3D" id="1.10.8.60">
    <property type="match status" value="1"/>
</dbReference>
<sequence length="460" mass="50762">MAKTKILIAEDEPASRAGLQELLTSWGYTVTAAANGQEALEKAAELQPSLIIADLVMPKMDGLTLLRTLKNDATLPSLIILTGQGTIETAVQAMQEGAYDYLTKPVDVGRLRVLVEKALERGAVLKEVKLLRHQVRHLGRFGRLIGNTRAMQEVYRLLELSAPSTAPVFIWGESGTGKELAARTIHDLSPRKQSPFVPINCAAIPETLLESEVFGHEKGAFTGATERRMGCFELADGGTIFLDEVAEMKVSTQAKFLRILQEGSFRRLGGAREIHVDVRVVAATNKDPAQTVQDGLLREDLYYRLNVFSVHLPPLRERREDLSLLIRSFIEEFKEKYGTAVRSVDAEALALLTRHDWPGNVRELRNVLERAVLVAQGNMITSADLPPNFPSQRPGPTPEINIPVGITIDAAEKALILTTLERTNQNKTRAAEILGVSLKTLHNKLARYREEASTLANAQE</sequence>
<dbReference type="PROSITE" id="PS00688">
    <property type="entry name" value="SIGMA54_INTERACT_3"/>
    <property type="match status" value="1"/>
</dbReference>
<keyword evidence="6" id="KW-0804">Transcription</keyword>
<reference evidence="10 11" key="1">
    <citation type="submission" date="2017-09" db="EMBL/GenBank/DDBJ databases">
        <title>Bloom of a denitrifying methanotroph, Candidatus Methylomirabilis limnetica, in a deep stratified lake.</title>
        <authorList>
            <person name="Graf J.S."/>
            <person name="Marchant H.K."/>
            <person name="Tienken D."/>
            <person name="Hach P.F."/>
            <person name="Brand A."/>
            <person name="Schubert C.J."/>
            <person name="Kuypers M.M."/>
            <person name="Milucka J."/>
        </authorList>
    </citation>
    <scope>NUCLEOTIDE SEQUENCE [LARGE SCALE GENOMIC DNA]</scope>
    <source>
        <strain evidence="10 11">Zug</strain>
    </source>
</reference>
<dbReference type="InterPro" id="IPR009057">
    <property type="entry name" value="Homeodomain-like_sf"/>
</dbReference>
<evidence type="ECO:0000256" key="7">
    <source>
        <dbReference type="PROSITE-ProRule" id="PRU00169"/>
    </source>
</evidence>
<dbReference type="PROSITE" id="PS50110">
    <property type="entry name" value="RESPONSE_REGULATORY"/>
    <property type="match status" value="1"/>
</dbReference>
<dbReference type="InterPro" id="IPR025944">
    <property type="entry name" value="Sigma_54_int_dom_CS"/>
</dbReference>
<keyword evidence="5" id="KW-0010">Activator</keyword>
<evidence type="ECO:0000259" key="9">
    <source>
        <dbReference type="PROSITE" id="PS50110"/>
    </source>
</evidence>
<dbReference type="Proteomes" id="UP000241436">
    <property type="component" value="Unassembled WGS sequence"/>
</dbReference>
<dbReference type="SUPFAM" id="SSF52540">
    <property type="entry name" value="P-loop containing nucleoside triphosphate hydrolases"/>
    <property type="match status" value="1"/>
</dbReference>
<dbReference type="InterPro" id="IPR025943">
    <property type="entry name" value="Sigma_54_int_dom_ATP-bd_2"/>
</dbReference>
<dbReference type="GO" id="GO:0043565">
    <property type="term" value="F:sequence-specific DNA binding"/>
    <property type="evidence" value="ECO:0007669"/>
    <property type="project" value="InterPro"/>
</dbReference>